<dbReference type="Proteomes" id="UP000830167">
    <property type="component" value="Chromosome"/>
</dbReference>
<name>A0ABY4CK00_9BACL</name>
<evidence type="ECO:0000313" key="2">
    <source>
        <dbReference type="Proteomes" id="UP000830167"/>
    </source>
</evidence>
<dbReference type="RefSeq" id="WP_347437538.1">
    <property type="nucleotide sequence ID" value="NZ_CP089291.1"/>
</dbReference>
<dbReference type="EMBL" id="CP089291">
    <property type="protein sequence ID" value="UOF90842.1"/>
    <property type="molecule type" value="Genomic_DNA"/>
</dbReference>
<sequence length="58" mass="6770">MSIGTNEHTIQIDLQNALKRYVPNLDQQTIQGLAKAITEVIDRNNRNIEYDLKRQLNF</sequence>
<evidence type="ECO:0000313" key="1">
    <source>
        <dbReference type="EMBL" id="UOF90842.1"/>
    </source>
</evidence>
<reference evidence="1" key="1">
    <citation type="submission" date="2021-12" db="EMBL/GenBank/DDBJ databases">
        <title>Alicyclobacillaceae gen. nov., sp. nov., isolated from chalcocite enrichment system.</title>
        <authorList>
            <person name="Jiang Z."/>
        </authorList>
    </citation>
    <scope>NUCLEOTIDE SEQUENCE</scope>
    <source>
        <strain evidence="1">MYW30-H2</strain>
    </source>
</reference>
<proteinExistence type="predicted"/>
<organism evidence="1 2">
    <name type="scientific">Fodinisporobacter ferrooxydans</name>
    <dbReference type="NCBI Taxonomy" id="2901836"/>
    <lineage>
        <taxon>Bacteria</taxon>
        <taxon>Bacillati</taxon>
        <taxon>Bacillota</taxon>
        <taxon>Bacilli</taxon>
        <taxon>Bacillales</taxon>
        <taxon>Alicyclobacillaceae</taxon>
        <taxon>Fodinisporobacter</taxon>
    </lineage>
</organism>
<gene>
    <name evidence="1" type="ORF">LSG31_00725</name>
</gene>
<accession>A0ABY4CK00</accession>
<protein>
    <submittedName>
        <fullName evidence="1">Uncharacterized protein</fullName>
    </submittedName>
</protein>
<keyword evidence="2" id="KW-1185">Reference proteome</keyword>